<dbReference type="InterPro" id="IPR011051">
    <property type="entry name" value="RmlC_Cupin_sf"/>
</dbReference>
<dbReference type="AlphaFoldDB" id="A0A8J3CVU8"/>
<feature type="domain" description="Sugar 3,4-ketoisomerase QdtA cupin" evidence="1">
    <location>
        <begin position="8"/>
        <end position="136"/>
    </location>
</feature>
<dbReference type="CDD" id="cd20292">
    <property type="entry name" value="cupin_QdtA-like"/>
    <property type="match status" value="1"/>
</dbReference>
<dbReference type="RefSeq" id="WP_189579402.1">
    <property type="nucleotide sequence ID" value="NZ_BMYF01000005.1"/>
</dbReference>
<evidence type="ECO:0000313" key="2">
    <source>
        <dbReference type="EMBL" id="GHB31438.1"/>
    </source>
</evidence>
<organism evidence="2 3">
    <name type="scientific">Mongoliitalea lutea</name>
    <dbReference type="NCBI Taxonomy" id="849756"/>
    <lineage>
        <taxon>Bacteria</taxon>
        <taxon>Pseudomonadati</taxon>
        <taxon>Bacteroidota</taxon>
        <taxon>Cytophagia</taxon>
        <taxon>Cytophagales</taxon>
        <taxon>Cyclobacteriaceae</taxon>
        <taxon>Mongoliitalea</taxon>
    </lineage>
</organism>
<comment type="caution">
    <text evidence="2">The sequence shown here is derived from an EMBL/GenBank/DDBJ whole genome shotgun (WGS) entry which is preliminary data.</text>
</comment>
<reference evidence="2" key="1">
    <citation type="journal article" date="2014" name="Int. J. Syst. Evol. Microbiol.">
        <title>Complete genome sequence of Corynebacterium casei LMG S-19264T (=DSM 44701T), isolated from a smear-ripened cheese.</title>
        <authorList>
            <consortium name="US DOE Joint Genome Institute (JGI-PGF)"/>
            <person name="Walter F."/>
            <person name="Albersmeier A."/>
            <person name="Kalinowski J."/>
            <person name="Ruckert C."/>
        </authorList>
    </citation>
    <scope>NUCLEOTIDE SEQUENCE</scope>
    <source>
        <strain evidence="2">KCTC 23224</strain>
    </source>
</reference>
<dbReference type="InterPro" id="IPR008894">
    <property type="entry name" value="QdtA_cupin_dom"/>
</dbReference>
<evidence type="ECO:0000313" key="3">
    <source>
        <dbReference type="Proteomes" id="UP000642809"/>
    </source>
</evidence>
<dbReference type="InterPro" id="IPR014710">
    <property type="entry name" value="RmlC-like_jellyroll"/>
</dbReference>
<accession>A0A8J3CVU8</accession>
<dbReference type="Gene3D" id="2.60.120.10">
    <property type="entry name" value="Jelly Rolls"/>
    <property type="match status" value="1"/>
</dbReference>
<gene>
    <name evidence="2" type="ORF">GCM10008106_10250</name>
</gene>
<keyword evidence="3" id="KW-1185">Reference proteome</keyword>
<proteinExistence type="predicted"/>
<dbReference type="SUPFAM" id="SSF51182">
    <property type="entry name" value="RmlC-like cupins"/>
    <property type="match status" value="1"/>
</dbReference>
<evidence type="ECO:0000259" key="1">
    <source>
        <dbReference type="Pfam" id="PF05523"/>
    </source>
</evidence>
<dbReference type="Pfam" id="PF05523">
    <property type="entry name" value="FdtA"/>
    <property type="match status" value="1"/>
</dbReference>
<sequence>MKTSTIFDCSVLDLKKINNFNGRITAVNNLQEVPFEIKRIFYLYDIPSGVSRGQHAHISLHQVILASTGSFDVIVDDGKMKRTFYLNQPNTALHVPPGIWAELVNFSGGSICMVLASDIYEEDDYLRDYKDFLNYKNTHN</sequence>
<dbReference type="EMBL" id="BMYF01000005">
    <property type="protein sequence ID" value="GHB31438.1"/>
    <property type="molecule type" value="Genomic_DNA"/>
</dbReference>
<protein>
    <recommendedName>
        <fullName evidence="1">Sugar 3,4-ketoisomerase QdtA cupin domain-containing protein</fullName>
    </recommendedName>
</protein>
<reference evidence="2" key="2">
    <citation type="submission" date="2020-09" db="EMBL/GenBank/DDBJ databases">
        <authorList>
            <person name="Sun Q."/>
            <person name="Kim S."/>
        </authorList>
    </citation>
    <scope>NUCLEOTIDE SEQUENCE</scope>
    <source>
        <strain evidence="2">KCTC 23224</strain>
    </source>
</reference>
<name>A0A8J3CVU8_9BACT</name>
<dbReference type="Proteomes" id="UP000642809">
    <property type="component" value="Unassembled WGS sequence"/>
</dbReference>